<dbReference type="Proteomes" id="UP000326340">
    <property type="component" value="Unassembled WGS sequence"/>
</dbReference>
<comment type="similarity">
    <text evidence="5">Belongs to the SAT4 family.</text>
</comment>
<comment type="caution">
    <text evidence="8">The sequence shown here is derived from an EMBL/GenBank/DDBJ whole genome shotgun (WGS) entry which is preliminary data.</text>
</comment>
<evidence type="ECO:0000256" key="3">
    <source>
        <dbReference type="ARBA" id="ARBA00022989"/>
    </source>
</evidence>
<dbReference type="InterPro" id="IPR052337">
    <property type="entry name" value="SAT4-like"/>
</dbReference>
<feature type="transmembrane region" description="Helical" evidence="6">
    <location>
        <begin position="125"/>
        <end position="148"/>
    </location>
</feature>
<gene>
    <name evidence="8" type="ORF">CSHISOI_08837</name>
</gene>
<name>A0A5Q4BIR5_9PEZI</name>
<dbReference type="InterPro" id="IPR049326">
    <property type="entry name" value="Rhodopsin_dom_fungi"/>
</dbReference>
<feature type="transmembrane region" description="Helical" evidence="6">
    <location>
        <begin position="78"/>
        <end position="105"/>
    </location>
</feature>
<evidence type="ECO:0000256" key="5">
    <source>
        <dbReference type="ARBA" id="ARBA00038359"/>
    </source>
</evidence>
<organism evidence="8 9">
    <name type="scientific">Colletotrichum shisoi</name>
    <dbReference type="NCBI Taxonomy" id="2078593"/>
    <lineage>
        <taxon>Eukaryota</taxon>
        <taxon>Fungi</taxon>
        <taxon>Dikarya</taxon>
        <taxon>Ascomycota</taxon>
        <taxon>Pezizomycotina</taxon>
        <taxon>Sordariomycetes</taxon>
        <taxon>Hypocreomycetidae</taxon>
        <taxon>Glomerellales</taxon>
        <taxon>Glomerellaceae</taxon>
        <taxon>Colletotrichum</taxon>
        <taxon>Colletotrichum destructivum species complex</taxon>
    </lineage>
</organism>
<protein>
    <recommendedName>
        <fullName evidence="7">Rhodopsin domain-containing protein</fullName>
    </recommendedName>
</protein>
<proteinExistence type="inferred from homology"/>
<dbReference type="GO" id="GO:0016020">
    <property type="term" value="C:membrane"/>
    <property type="evidence" value="ECO:0007669"/>
    <property type="project" value="UniProtKB-SubCell"/>
</dbReference>
<keyword evidence="9" id="KW-1185">Reference proteome</keyword>
<reference evidence="8 9" key="1">
    <citation type="journal article" date="2019" name="Sci. Rep.">
        <title>Colletotrichum shisoi sp. nov., an anthracnose pathogen of Perilla frutescens in Japan: molecular phylogenetic, morphological and genomic evidence.</title>
        <authorList>
            <person name="Gan P."/>
            <person name="Tsushima A."/>
            <person name="Hiroyama R."/>
            <person name="Narusaka M."/>
            <person name="Takano Y."/>
            <person name="Narusaka Y."/>
            <person name="Kawaradani M."/>
            <person name="Damm U."/>
            <person name="Shirasu K."/>
        </authorList>
    </citation>
    <scope>NUCLEOTIDE SEQUENCE [LARGE SCALE GENOMIC DNA]</scope>
    <source>
        <strain evidence="8 9">PG-2018a</strain>
    </source>
</reference>
<evidence type="ECO:0000259" key="7">
    <source>
        <dbReference type="Pfam" id="PF20684"/>
    </source>
</evidence>
<dbReference type="PANTHER" id="PTHR33048">
    <property type="entry name" value="PTH11-LIKE INTEGRAL MEMBRANE PROTEIN (AFU_ORTHOLOGUE AFUA_5G11245)"/>
    <property type="match status" value="1"/>
</dbReference>
<dbReference type="Pfam" id="PF20684">
    <property type="entry name" value="Fung_rhodopsin"/>
    <property type="match status" value="1"/>
</dbReference>
<keyword evidence="3 6" id="KW-1133">Transmembrane helix</keyword>
<evidence type="ECO:0000256" key="4">
    <source>
        <dbReference type="ARBA" id="ARBA00023136"/>
    </source>
</evidence>
<dbReference type="OrthoDB" id="2496787at2759"/>
<dbReference type="AlphaFoldDB" id="A0A5Q4BIR5"/>
<evidence type="ECO:0000256" key="1">
    <source>
        <dbReference type="ARBA" id="ARBA00004141"/>
    </source>
</evidence>
<evidence type="ECO:0000256" key="6">
    <source>
        <dbReference type="SAM" id="Phobius"/>
    </source>
</evidence>
<evidence type="ECO:0000313" key="9">
    <source>
        <dbReference type="Proteomes" id="UP000326340"/>
    </source>
</evidence>
<feature type="domain" description="Rhodopsin" evidence="7">
    <location>
        <begin position="21"/>
        <end position="168"/>
    </location>
</feature>
<dbReference type="PANTHER" id="PTHR33048:SF143">
    <property type="entry name" value="EXTRACELLULAR MEMBRANE PROTEIN CFEM DOMAIN-CONTAINING PROTEIN-RELATED"/>
    <property type="match status" value="1"/>
</dbReference>
<keyword evidence="4 6" id="KW-0472">Membrane</keyword>
<evidence type="ECO:0000256" key="2">
    <source>
        <dbReference type="ARBA" id="ARBA00022692"/>
    </source>
</evidence>
<dbReference type="EMBL" id="PUHP01001147">
    <property type="protein sequence ID" value="TQN66646.1"/>
    <property type="molecule type" value="Genomic_DNA"/>
</dbReference>
<evidence type="ECO:0000313" key="8">
    <source>
        <dbReference type="EMBL" id="TQN66646.1"/>
    </source>
</evidence>
<keyword evidence="2 6" id="KW-0812">Transmembrane</keyword>
<comment type="subcellular location">
    <subcellularLocation>
        <location evidence="1">Membrane</location>
        <topology evidence="1">Multi-pass membrane protein</topology>
    </subcellularLocation>
</comment>
<accession>A0A5Q4BIR5</accession>
<sequence>MTTLASCLHSLFQLTKDPFWPMGSGKDIWTLQPHEIIDFLKILFVTELFYTTTIALIKASKLFSFRRIFPSLLFREAVWATLGLNAASAMLYFILIFVQCCPLSVYWLGGDREHPGVCVNFDELVLWHAGFNILSDVWMLILPLTRLYKLNFGPKKKIGVMLIFRVGIL</sequence>